<dbReference type="KEGG" id="cre:CHLRE_12g503050v5"/>
<dbReference type="OrthoDB" id="548178at2759"/>
<name>A0A2K3D351_CHLRE</name>
<dbReference type="SUPFAM" id="SSF56281">
    <property type="entry name" value="Metallo-hydrolase/oxidoreductase"/>
    <property type="match status" value="1"/>
</dbReference>
<dbReference type="GO" id="GO:0032039">
    <property type="term" value="C:integrator complex"/>
    <property type="evidence" value="ECO:0000318"/>
    <property type="project" value="GO_Central"/>
</dbReference>
<dbReference type="AlphaFoldDB" id="A0A2K3D351"/>
<evidence type="ECO:0000313" key="5">
    <source>
        <dbReference type="Proteomes" id="UP000006906"/>
    </source>
</evidence>
<feature type="region of interest" description="Disordered" evidence="3">
    <location>
        <begin position="151"/>
        <end position="180"/>
    </location>
</feature>
<dbReference type="InterPro" id="IPR036866">
    <property type="entry name" value="RibonucZ/Hydroxyglut_hydro"/>
</dbReference>
<dbReference type="Proteomes" id="UP000006906">
    <property type="component" value="Chromosome 12"/>
</dbReference>
<dbReference type="GeneID" id="5716420"/>
<sequence>MKLICAGVGASRCLVLRFRKANILLDCAVPLDSALYAAAGAGEGSAGGDADTAVLGGSPGPHPQSPTTGPAGSGLLDLTPFLPLLHTLELHAALISSAEALLALPLLLTQPLPEPAPGTQHLERVQKPEPQTHPPAITTVNGDVHDVAAAAPEGSVGPRSTGRSNGAGIGSPQRGKGGEAVGAAEWVPGSGAAWHHVGFLRGPIYATQAAIDAAEQLVAERWAAQRAAAAAAAAAARNGTSGQGFKTHTEAAQEEQAYNHKDTGDLRTNSKGAAGLPSAADLGLWDLPDRQVGLLAGSCWRRRPSLAAVRYVLDRVRPVRYGQVVPLDDYELTATPYPCGSGFGHAAWQVMDGAERCRTVLYLPNAAPTHAFAPPLPLALLRQPDALLLAPHMLAAAGPAPGPPPPAPPPPPARPGLAGIKEAVLGAVMGGGVALLPVHPTGDTAWELLEALAASLASADLADSVPLVYVGPRARTSLALASVSLEALGPDRRAAVYRPAHPFAFDTLLKSGKLVVGGSLADSEVRRRLGPEQHGQQAEEQRPRPAVVLVSADSLLHPGDTWELLRRLGPDPCSVLILPHAAAPAALRGIRRIYAQAAAAAAADHASQSSGPGSLPANPRLAEPPPQQPLRMRLLHLPLHGAGASPGPSPAIMLELLQLLQPRHLLLSSRDHELLQQAALMRQQQHLLQLPPQPQPQGGSAALPPHVPAPAIQLARESVVPYGWLSQVAVSLPRNVHSALISPDLLARLQWLGAGPGLQVARLNCVLVFRGGAWHADPVPGSATSADSVAAAVATAAGGAVAADQLLLLAAPGQAAAQAASLGSGAGGAGAGAGGDAAAAPAVKVEAASWAPGPELGPLLAPLAERGVTHVGVEADGEVTRLVVSGTDASLELRRGSAHIHTACPVLRQVLTDCLMRQLTAI</sequence>
<proteinExistence type="predicted"/>
<comment type="subcellular location">
    <subcellularLocation>
        <location evidence="1">Nucleus</location>
    </subcellularLocation>
</comment>
<dbReference type="STRING" id="3055.A0A2K3D351"/>
<accession>A0A2K3D351</accession>
<reference evidence="4 5" key="1">
    <citation type="journal article" date="2007" name="Science">
        <title>The Chlamydomonas genome reveals the evolution of key animal and plant functions.</title>
        <authorList>
            <person name="Merchant S.S."/>
            <person name="Prochnik S.E."/>
            <person name="Vallon O."/>
            <person name="Harris E.H."/>
            <person name="Karpowicz S.J."/>
            <person name="Witman G.B."/>
            <person name="Terry A."/>
            <person name="Salamov A."/>
            <person name="Fritz-Laylin L.K."/>
            <person name="Marechal-Drouard L."/>
            <person name="Marshall W.F."/>
            <person name="Qu L.H."/>
            <person name="Nelson D.R."/>
            <person name="Sanderfoot A.A."/>
            <person name="Spalding M.H."/>
            <person name="Kapitonov V.V."/>
            <person name="Ren Q."/>
            <person name="Ferris P."/>
            <person name="Lindquist E."/>
            <person name="Shapiro H."/>
            <person name="Lucas S.M."/>
            <person name="Grimwood J."/>
            <person name="Schmutz J."/>
            <person name="Cardol P."/>
            <person name="Cerutti H."/>
            <person name="Chanfreau G."/>
            <person name="Chen C.L."/>
            <person name="Cognat V."/>
            <person name="Croft M.T."/>
            <person name="Dent R."/>
            <person name="Dutcher S."/>
            <person name="Fernandez E."/>
            <person name="Fukuzawa H."/>
            <person name="Gonzalez-Ballester D."/>
            <person name="Gonzalez-Halphen D."/>
            <person name="Hallmann A."/>
            <person name="Hanikenne M."/>
            <person name="Hippler M."/>
            <person name="Inwood W."/>
            <person name="Jabbari K."/>
            <person name="Kalanon M."/>
            <person name="Kuras R."/>
            <person name="Lefebvre P.A."/>
            <person name="Lemaire S.D."/>
            <person name="Lobanov A.V."/>
            <person name="Lohr M."/>
            <person name="Manuell A."/>
            <person name="Meier I."/>
            <person name="Mets L."/>
            <person name="Mittag M."/>
            <person name="Mittelmeier T."/>
            <person name="Moroney J.V."/>
            <person name="Moseley J."/>
            <person name="Napoli C."/>
            <person name="Nedelcu A.M."/>
            <person name="Niyogi K."/>
            <person name="Novoselov S.V."/>
            <person name="Paulsen I.T."/>
            <person name="Pazour G."/>
            <person name="Purton S."/>
            <person name="Ral J.P."/>
            <person name="Riano-Pachon D.M."/>
            <person name="Riekhof W."/>
            <person name="Rymarquis L."/>
            <person name="Schroda M."/>
            <person name="Stern D."/>
            <person name="Umen J."/>
            <person name="Willows R."/>
            <person name="Wilson N."/>
            <person name="Zimmer S.L."/>
            <person name="Allmer J."/>
            <person name="Balk J."/>
            <person name="Bisova K."/>
            <person name="Chen C.J."/>
            <person name="Elias M."/>
            <person name="Gendler K."/>
            <person name="Hauser C."/>
            <person name="Lamb M.R."/>
            <person name="Ledford H."/>
            <person name="Long J.C."/>
            <person name="Minagawa J."/>
            <person name="Page M.D."/>
            <person name="Pan J."/>
            <person name="Pootakham W."/>
            <person name="Roje S."/>
            <person name="Rose A."/>
            <person name="Stahlberg E."/>
            <person name="Terauchi A.M."/>
            <person name="Yang P."/>
            <person name="Ball S."/>
            <person name="Bowler C."/>
            <person name="Dieckmann C.L."/>
            <person name="Gladyshev V.N."/>
            <person name="Green P."/>
            <person name="Jorgensen R."/>
            <person name="Mayfield S."/>
            <person name="Mueller-Roeber B."/>
            <person name="Rajamani S."/>
            <person name="Sayre R.T."/>
            <person name="Brokstein P."/>
            <person name="Dubchak I."/>
            <person name="Goodstein D."/>
            <person name="Hornick L."/>
            <person name="Huang Y.W."/>
            <person name="Jhaveri J."/>
            <person name="Luo Y."/>
            <person name="Martinez D."/>
            <person name="Ngau W.C."/>
            <person name="Otillar B."/>
            <person name="Poliakov A."/>
            <person name="Porter A."/>
            <person name="Szajkowski L."/>
            <person name="Werner G."/>
            <person name="Zhou K."/>
            <person name="Grigoriev I.V."/>
            <person name="Rokhsar D.S."/>
            <person name="Grossman A.R."/>
        </authorList>
    </citation>
    <scope>NUCLEOTIDE SEQUENCE [LARGE SCALE GENOMIC DNA]</scope>
    <source>
        <strain evidence="5">CC-503</strain>
    </source>
</reference>
<evidence type="ECO:0000313" key="4">
    <source>
        <dbReference type="EMBL" id="PNW74949.1"/>
    </source>
</evidence>
<dbReference type="EMBL" id="CM008973">
    <property type="protein sequence ID" value="PNW74949.1"/>
    <property type="molecule type" value="Genomic_DNA"/>
</dbReference>
<keyword evidence="5" id="KW-1185">Reference proteome</keyword>
<dbReference type="RefSeq" id="XP_042918247.1">
    <property type="nucleotide sequence ID" value="XM_043068120.1"/>
</dbReference>
<evidence type="ECO:0008006" key="6">
    <source>
        <dbReference type="Google" id="ProtNLM"/>
    </source>
</evidence>
<dbReference type="InterPro" id="IPR027074">
    <property type="entry name" value="Integrator_9su"/>
</dbReference>
<gene>
    <name evidence="4" type="ORF">CHLRE_12g503050v5</name>
</gene>
<dbReference type="Gramene" id="PNW74949">
    <property type="protein sequence ID" value="PNW74949"/>
    <property type="gene ID" value="CHLRE_12g503050v5"/>
</dbReference>
<organism evidence="4 5">
    <name type="scientific">Chlamydomonas reinhardtii</name>
    <name type="common">Chlamydomonas smithii</name>
    <dbReference type="NCBI Taxonomy" id="3055"/>
    <lineage>
        <taxon>Eukaryota</taxon>
        <taxon>Viridiplantae</taxon>
        <taxon>Chlorophyta</taxon>
        <taxon>core chlorophytes</taxon>
        <taxon>Chlorophyceae</taxon>
        <taxon>CS clade</taxon>
        <taxon>Chlamydomonadales</taxon>
        <taxon>Chlamydomonadaceae</taxon>
        <taxon>Chlamydomonas</taxon>
    </lineage>
</organism>
<dbReference type="ExpressionAtlas" id="A0A2K3D351">
    <property type="expression patterns" value="baseline"/>
</dbReference>
<dbReference type="PANTHER" id="PTHR46094">
    <property type="entry name" value="INTEGRATOR COMPLEX SUBUNIT 9"/>
    <property type="match status" value="1"/>
</dbReference>
<dbReference type="Gene3D" id="3.40.50.10890">
    <property type="match status" value="1"/>
</dbReference>
<dbReference type="GO" id="GO:0034472">
    <property type="term" value="P:snRNA 3'-end processing"/>
    <property type="evidence" value="ECO:0000318"/>
    <property type="project" value="GO_Central"/>
</dbReference>
<keyword evidence="2" id="KW-0539">Nucleus</keyword>
<dbReference type="PANTHER" id="PTHR46094:SF1">
    <property type="entry name" value="INTEGRATOR COMPLEX SUBUNIT 9"/>
    <property type="match status" value="1"/>
</dbReference>
<protein>
    <recommendedName>
        <fullName evidence="6">Beta-Casp domain-containing protein</fullName>
    </recommendedName>
</protein>
<dbReference type="Gene3D" id="3.60.15.10">
    <property type="entry name" value="Ribonuclease Z/Hydroxyacylglutathione hydrolase-like"/>
    <property type="match status" value="1"/>
</dbReference>
<evidence type="ECO:0000256" key="2">
    <source>
        <dbReference type="ARBA" id="ARBA00023242"/>
    </source>
</evidence>
<feature type="region of interest" description="Disordered" evidence="3">
    <location>
        <begin position="605"/>
        <end position="627"/>
    </location>
</feature>
<evidence type="ECO:0000256" key="3">
    <source>
        <dbReference type="SAM" id="MobiDB-lite"/>
    </source>
</evidence>
<dbReference type="InParanoid" id="A0A2K3D351"/>
<evidence type="ECO:0000256" key="1">
    <source>
        <dbReference type="ARBA" id="ARBA00004123"/>
    </source>
</evidence>
<feature type="region of interest" description="Disordered" evidence="3">
    <location>
        <begin position="47"/>
        <end position="72"/>
    </location>
</feature>